<accession>A0ABX0V8G2</accession>
<evidence type="ECO:0000313" key="1">
    <source>
        <dbReference type="EMBL" id="NIJ59421.1"/>
    </source>
</evidence>
<dbReference type="InterPro" id="IPR009929">
    <property type="entry name" value="T3SS_YscO"/>
</dbReference>
<gene>
    <name evidence="1" type="ORF">FHS82_003276</name>
</gene>
<dbReference type="InterPro" id="IPR053716">
    <property type="entry name" value="Flag_assembly_chemotaxis_eff"/>
</dbReference>
<evidence type="ECO:0000313" key="2">
    <source>
        <dbReference type="Proteomes" id="UP001429580"/>
    </source>
</evidence>
<organism evidence="1 2">
    <name type="scientific">Pseudochelatococcus lubricantis</name>
    <dbReference type="NCBI Taxonomy" id="1538102"/>
    <lineage>
        <taxon>Bacteria</taxon>
        <taxon>Pseudomonadati</taxon>
        <taxon>Pseudomonadota</taxon>
        <taxon>Alphaproteobacteria</taxon>
        <taxon>Hyphomicrobiales</taxon>
        <taxon>Chelatococcaceae</taxon>
        <taxon>Pseudochelatococcus</taxon>
    </lineage>
</organism>
<name>A0ABX0V8G2_9HYPH</name>
<keyword evidence="2" id="KW-1185">Reference proteome</keyword>
<dbReference type="RefSeq" id="WP_166954722.1">
    <property type="nucleotide sequence ID" value="NZ_JAASQI010000008.1"/>
</dbReference>
<keyword evidence="1" id="KW-0449">Lipoprotein</keyword>
<reference evidence="1 2" key="1">
    <citation type="submission" date="2020-03" db="EMBL/GenBank/DDBJ databases">
        <title>Genomic Encyclopedia of Type Strains, Phase IV (KMG-IV): sequencing the most valuable type-strain genomes for metagenomic binning, comparative biology and taxonomic classification.</title>
        <authorList>
            <person name="Goeker M."/>
        </authorList>
    </citation>
    <scope>NUCLEOTIDE SEQUENCE [LARGE SCALE GENOMIC DNA]</scope>
    <source>
        <strain evidence="1 2">DSM 103870</strain>
    </source>
</reference>
<dbReference type="Proteomes" id="UP001429580">
    <property type="component" value="Unassembled WGS sequence"/>
</dbReference>
<comment type="caution">
    <text evidence="1">The sequence shown here is derived from an EMBL/GenBank/DDBJ whole genome shotgun (WGS) entry which is preliminary data.</text>
</comment>
<dbReference type="Pfam" id="PF07321">
    <property type="entry name" value="YscO"/>
    <property type="match status" value="1"/>
</dbReference>
<dbReference type="Gene3D" id="1.10.287.1700">
    <property type="match status" value="1"/>
</dbReference>
<protein>
    <submittedName>
        <fullName evidence="1">Outer membrane murein-binding lipoprotein Lpp</fullName>
    </submittedName>
</protein>
<proteinExistence type="predicted"/>
<dbReference type="EMBL" id="JAASQI010000008">
    <property type="protein sequence ID" value="NIJ59421.1"/>
    <property type="molecule type" value="Genomic_DNA"/>
</dbReference>
<sequence>MIRQMKALLRIKELKQEQALNTMHARHAQLEQAREATRRAFETAEAFRVTIPAREDAVYARVLGRVVGIGSLDDVRADIVAIEHEYTALRDDWDRARQIEARRKEELDEAIAAYRTAVKNRDKYIDITGTMQVEAEEMAALREEIELEDLFTRPARRIA</sequence>